<keyword evidence="3" id="KW-0808">Transferase</keyword>
<accession>A0A5C7WJN1</accession>
<evidence type="ECO:0000313" key="4">
    <source>
        <dbReference type="Proteomes" id="UP000321374"/>
    </source>
</evidence>
<dbReference type="Pfam" id="PF13417">
    <property type="entry name" value="GST_N_3"/>
    <property type="match status" value="1"/>
</dbReference>
<dbReference type="PROSITE" id="PS50404">
    <property type="entry name" value="GST_NTER"/>
    <property type="match status" value="1"/>
</dbReference>
<reference evidence="3 4" key="1">
    <citation type="submission" date="2018-09" db="EMBL/GenBank/DDBJ databases">
        <title>Metagenome Assembled Genomes from an Advanced Water Purification Facility.</title>
        <authorList>
            <person name="Stamps B.W."/>
            <person name="Spear J.R."/>
        </authorList>
    </citation>
    <scope>NUCLEOTIDE SEQUENCE [LARGE SCALE GENOMIC DNA]</scope>
    <source>
        <strain evidence="3">Bin_42_2</strain>
    </source>
</reference>
<dbReference type="PANTHER" id="PTHR43968">
    <property type="match status" value="1"/>
</dbReference>
<sequence>MALPILYSYRRCPYAMRARMAIWAANIQVEVREISLREKPAHLLQISPKGTVPVLQLPDGAVLEQSLDIMQWALAQNDPQGWLNADPEAMSQLIALNDGDFKKALDRYKYPDRYPEHTQAFYREQGELFLQRLETALVQHRYLLGEKPSMGDVAIFPFIRQFAAVDAAWFATSTYPQLRVWLAGWLEGPLFVEIMQKMPAFSMTTSEG</sequence>
<dbReference type="SUPFAM" id="SSF52833">
    <property type="entry name" value="Thioredoxin-like"/>
    <property type="match status" value="1"/>
</dbReference>
<dbReference type="InterPro" id="IPR036282">
    <property type="entry name" value="Glutathione-S-Trfase_C_sf"/>
</dbReference>
<feature type="domain" description="GST N-terminal" evidence="1">
    <location>
        <begin position="2"/>
        <end position="81"/>
    </location>
</feature>
<dbReference type="InterPro" id="IPR040079">
    <property type="entry name" value="Glutathione_S-Trfase"/>
</dbReference>
<name>A0A5C7WJN1_METME</name>
<dbReference type="GO" id="GO:0005737">
    <property type="term" value="C:cytoplasm"/>
    <property type="evidence" value="ECO:0007669"/>
    <property type="project" value="TreeGrafter"/>
</dbReference>
<protein>
    <submittedName>
        <fullName evidence="3">Glutathione S-transferase</fullName>
    </submittedName>
</protein>
<feature type="domain" description="GST C-terminal" evidence="2">
    <location>
        <begin position="86"/>
        <end position="206"/>
    </location>
</feature>
<dbReference type="PANTHER" id="PTHR43968:SF6">
    <property type="entry name" value="GLUTATHIONE S-TRANSFERASE OMEGA"/>
    <property type="match status" value="1"/>
</dbReference>
<dbReference type="SFLD" id="SFLDS00019">
    <property type="entry name" value="Glutathione_Transferase_(cytos"/>
    <property type="match status" value="1"/>
</dbReference>
<dbReference type="Pfam" id="PF13410">
    <property type="entry name" value="GST_C_2"/>
    <property type="match status" value="1"/>
</dbReference>
<dbReference type="PROSITE" id="PS50405">
    <property type="entry name" value="GST_CTER"/>
    <property type="match status" value="1"/>
</dbReference>
<organism evidence="3 4">
    <name type="scientific">Methylophilus methylotrophus</name>
    <name type="common">Bacterium W3A1</name>
    <dbReference type="NCBI Taxonomy" id="17"/>
    <lineage>
        <taxon>Bacteria</taxon>
        <taxon>Pseudomonadati</taxon>
        <taxon>Pseudomonadota</taxon>
        <taxon>Betaproteobacteria</taxon>
        <taxon>Nitrosomonadales</taxon>
        <taxon>Methylophilaceae</taxon>
        <taxon>Methylophilus</taxon>
    </lineage>
</organism>
<evidence type="ECO:0000313" key="3">
    <source>
        <dbReference type="EMBL" id="TXI36895.1"/>
    </source>
</evidence>
<dbReference type="Proteomes" id="UP000321374">
    <property type="component" value="Unassembled WGS sequence"/>
</dbReference>
<evidence type="ECO:0000259" key="2">
    <source>
        <dbReference type="PROSITE" id="PS50405"/>
    </source>
</evidence>
<evidence type="ECO:0000259" key="1">
    <source>
        <dbReference type="PROSITE" id="PS50404"/>
    </source>
</evidence>
<dbReference type="AlphaFoldDB" id="A0A5C7WJN1"/>
<dbReference type="GO" id="GO:0016740">
    <property type="term" value="F:transferase activity"/>
    <property type="evidence" value="ECO:0007669"/>
    <property type="project" value="UniProtKB-KW"/>
</dbReference>
<dbReference type="STRING" id="1122236.GCA_000378225_02038"/>
<gene>
    <name evidence="3" type="ORF">E6Q51_04550</name>
</gene>
<dbReference type="Gene3D" id="1.20.1050.10">
    <property type="match status" value="1"/>
</dbReference>
<dbReference type="InterPro" id="IPR050983">
    <property type="entry name" value="GST_Omega/HSP26"/>
</dbReference>
<dbReference type="SUPFAM" id="SSF47616">
    <property type="entry name" value="GST C-terminal domain-like"/>
    <property type="match status" value="1"/>
</dbReference>
<dbReference type="CDD" id="cd03196">
    <property type="entry name" value="GST_C_5"/>
    <property type="match status" value="1"/>
</dbReference>
<dbReference type="Gene3D" id="3.40.30.10">
    <property type="entry name" value="Glutaredoxin"/>
    <property type="match status" value="1"/>
</dbReference>
<comment type="caution">
    <text evidence="3">The sequence shown here is derived from an EMBL/GenBank/DDBJ whole genome shotgun (WGS) entry which is preliminary data.</text>
</comment>
<dbReference type="EMBL" id="SSGG01000074">
    <property type="protein sequence ID" value="TXI36895.1"/>
    <property type="molecule type" value="Genomic_DNA"/>
</dbReference>
<dbReference type="InterPro" id="IPR036249">
    <property type="entry name" value="Thioredoxin-like_sf"/>
</dbReference>
<dbReference type="CDD" id="cd03060">
    <property type="entry name" value="GST_N_Omega_like"/>
    <property type="match status" value="1"/>
</dbReference>
<dbReference type="InterPro" id="IPR004045">
    <property type="entry name" value="Glutathione_S-Trfase_N"/>
</dbReference>
<proteinExistence type="predicted"/>
<dbReference type="InterPro" id="IPR010987">
    <property type="entry name" value="Glutathione-S-Trfase_C-like"/>
</dbReference>